<dbReference type="Proteomes" id="UP001497482">
    <property type="component" value="Chromosome 7"/>
</dbReference>
<dbReference type="EMBL" id="OZ035829">
    <property type="protein sequence ID" value="CAL1611975.1"/>
    <property type="molecule type" value="Genomic_DNA"/>
</dbReference>
<evidence type="ECO:0000313" key="3">
    <source>
        <dbReference type="Proteomes" id="UP001497482"/>
    </source>
</evidence>
<proteinExistence type="predicted"/>
<organism evidence="2 3">
    <name type="scientific">Knipowitschia caucasica</name>
    <name type="common">Caucasian dwarf goby</name>
    <name type="synonym">Pomatoschistus caucasicus</name>
    <dbReference type="NCBI Taxonomy" id="637954"/>
    <lineage>
        <taxon>Eukaryota</taxon>
        <taxon>Metazoa</taxon>
        <taxon>Chordata</taxon>
        <taxon>Craniata</taxon>
        <taxon>Vertebrata</taxon>
        <taxon>Euteleostomi</taxon>
        <taxon>Actinopterygii</taxon>
        <taxon>Neopterygii</taxon>
        <taxon>Teleostei</taxon>
        <taxon>Neoteleostei</taxon>
        <taxon>Acanthomorphata</taxon>
        <taxon>Gobiaria</taxon>
        <taxon>Gobiiformes</taxon>
        <taxon>Gobioidei</taxon>
        <taxon>Gobiidae</taxon>
        <taxon>Gobiinae</taxon>
        <taxon>Knipowitschia</taxon>
    </lineage>
</organism>
<feature type="region of interest" description="Disordered" evidence="1">
    <location>
        <begin position="59"/>
        <end position="137"/>
    </location>
</feature>
<feature type="compositionally biased region" description="Basic and acidic residues" evidence="1">
    <location>
        <begin position="92"/>
        <end position="126"/>
    </location>
</feature>
<feature type="region of interest" description="Disordered" evidence="1">
    <location>
        <begin position="168"/>
        <end position="189"/>
    </location>
</feature>
<protein>
    <recommendedName>
        <fullName evidence="4">RING-type domain-containing protein</fullName>
    </recommendedName>
</protein>
<feature type="compositionally biased region" description="Low complexity" evidence="1">
    <location>
        <begin position="180"/>
        <end position="189"/>
    </location>
</feature>
<reference evidence="2 3" key="1">
    <citation type="submission" date="2024-04" db="EMBL/GenBank/DDBJ databases">
        <authorList>
            <person name="Waldvogel A.-M."/>
            <person name="Schoenle A."/>
        </authorList>
    </citation>
    <scope>NUCLEOTIDE SEQUENCE [LARGE SCALE GENOMIC DNA]</scope>
</reference>
<feature type="compositionally biased region" description="Basic and acidic residues" evidence="1">
    <location>
        <begin position="64"/>
        <end position="85"/>
    </location>
</feature>
<evidence type="ECO:0000313" key="2">
    <source>
        <dbReference type="EMBL" id="CAL1611975.1"/>
    </source>
</evidence>
<dbReference type="AlphaFoldDB" id="A0AAV2MFJ5"/>
<sequence>MSQRPPLHRCVTAPSSGQMCHSALLCTDVSQRPPLDRCVTAPSSAQMCHSAHGVTCAPTWSVTEQHRTRGERPAETEQRREDPGHHSALSGIEERVARPSELSQREREGKSPREELSQRVRGEKSRVPSSRGPGAWRQDRCRAMSPVMDLLWRILAALSFDCFKDSTSTRSPGALSSARPSVDSSSLTGSLSLGPDLPHCQSGVCPGASHGASHGARLKRLSCGHLYCGPCCDIIVNQAFEDIEGLSQFPCPLCRSHRQGPAQGPSLRQLGPSCSAYFSGPYSLLHNPPEEP</sequence>
<evidence type="ECO:0008006" key="4">
    <source>
        <dbReference type="Google" id="ProtNLM"/>
    </source>
</evidence>
<name>A0AAV2MFJ5_KNICA</name>
<gene>
    <name evidence="2" type="ORF">KC01_LOCUS38355</name>
</gene>
<evidence type="ECO:0000256" key="1">
    <source>
        <dbReference type="SAM" id="MobiDB-lite"/>
    </source>
</evidence>
<accession>A0AAV2MFJ5</accession>
<keyword evidence="3" id="KW-1185">Reference proteome</keyword>